<dbReference type="Gene3D" id="3.20.20.70">
    <property type="entry name" value="Aldolase class I"/>
    <property type="match status" value="1"/>
</dbReference>
<proteinExistence type="inferred from homology"/>
<evidence type="ECO:0000259" key="11">
    <source>
        <dbReference type="Pfam" id="PF07992"/>
    </source>
</evidence>
<dbReference type="OrthoDB" id="3169239at2"/>
<dbReference type="Pfam" id="PF00724">
    <property type="entry name" value="Oxidored_FMN"/>
    <property type="match status" value="1"/>
</dbReference>
<organism evidence="12 13">
    <name type="scientific">Enteroscipio rubneri</name>
    <dbReference type="NCBI Taxonomy" id="2070686"/>
    <lineage>
        <taxon>Bacteria</taxon>
        <taxon>Bacillati</taxon>
        <taxon>Actinomycetota</taxon>
        <taxon>Coriobacteriia</taxon>
        <taxon>Eggerthellales</taxon>
        <taxon>Eggerthellaceae</taxon>
        <taxon>Enteroscipio</taxon>
    </lineage>
</organism>
<evidence type="ECO:0000256" key="4">
    <source>
        <dbReference type="ARBA" id="ARBA00022630"/>
    </source>
</evidence>
<keyword evidence="8" id="KW-0408">Iron</keyword>
<gene>
    <name evidence="12" type="ORF">C2L71_02220</name>
</gene>
<comment type="cofactor">
    <cofactor evidence="1">
        <name>FMN</name>
        <dbReference type="ChEBI" id="CHEBI:58210"/>
    </cofactor>
</comment>
<accession>A0A2K2UF16</accession>
<dbReference type="Proteomes" id="UP000236197">
    <property type="component" value="Unassembled WGS sequence"/>
</dbReference>
<dbReference type="SUPFAM" id="SSF51905">
    <property type="entry name" value="FAD/NAD(P)-binding domain"/>
    <property type="match status" value="1"/>
</dbReference>
<dbReference type="PRINTS" id="PR00469">
    <property type="entry name" value="PNDRDTASEII"/>
</dbReference>
<dbReference type="InterPro" id="IPR001155">
    <property type="entry name" value="OxRdtase_FMN_N"/>
</dbReference>
<evidence type="ECO:0000256" key="6">
    <source>
        <dbReference type="ARBA" id="ARBA00022723"/>
    </source>
</evidence>
<keyword evidence="13" id="KW-1185">Reference proteome</keyword>
<evidence type="ECO:0000256" key="3">
    <source>
        <dbReference type="ARBA" id="ARBA00011048"/>
    </source>
</evidence>
<dbReference type="PANTHER" id="PTHR42917:SF2">
    <property type="entry name" value="2,4-DIENOYL-COA REDUCTASE [(2E)-ENOYL-COA-PRODUCING]"/>
    <property type="match status" value="1"/>
</dbReference>
<dbReference type="GO" id="GO:0046872">
    <property type="term" value="F:metal ion binding"/>
    <property type="evidence" value="ECO:0007669"/>
    <property type="project" value="UniProtKB-KW"/>
</dbReference>
<name>A0A2K2UF16_9ACTN</name>
<keyword evidence="5" id="KW-0288">FMN</keyword>
<evidence type="ECO:0000256" key="5">
    <source>
        <dbReference type="ARBA" id="ARBA00022643"/>
    </source>
</evidence>
<protein>
    <submittedName>
        <fullName evidence="12">NADH oxidase</fullName>
    </submittedName>
</protein>
<comment type="cofactor">
    <cofactor evidence="2">
        <name>[4Fe-4S] cluster</name>
        <dbReference type="ChEBI" id="CHEBI:49883"/>
    </cofactor>
</comment>
<dbReference type="InterPro" id="IPR023753">
    <property type="entry name" value="FAD/NAD-binding_dom"/>
</dbReference>
<comment type="similarity">
    <text evidence="3">In the N-terminal section; belongs to the NADH:flavin oxidoreductase/NADH oxidase family.</text>
</comment>
<evidence type="ECO:0000256" key="9">
    <source>
        <dbReference type="ARBA" id="ARBA00023014"/>
    </source>
</evidence>
<keyword evidence="9" id="KW-0411">Iron-sulfur</keyword>
<dbReference type="Pfam" id="PF07992">
    <property type="entry name" value="Pyr_redox_2"/>
    <property type="match status" value="1"/>
</dbReference>
<dbReference type="CDD" id="cd02803">
    <property type="entry name" value="OYE_like_FMN_family"/>
    <property type="match status" value="1"/>
</dbReference>
<dbReference type="PRINTS" id="PR00368">
    <property type="entry name" value="FADPNR"/>
</dbReference>
<evidence type="ECO:0000259" key="10">
    <source>
        <dbReference type="Pfam" id="PF00724"/>
    </source>
</evidence>
<keyword evidence="6" id="KW-0479">Metal-binding</keyword>
<dbReference type="RefSeq" id="WP_103264134.1">
    <property type="nucleotide sequence ID" value="NZ_CABMLE010000001.1"/>
</dbReference>
<dbReference type="Gene3D" id="3.40.50.720">
    <property type="entry name" value="NAD(P)-binding Rossmann-like Domain"/>
    <property type="match status" value="1"/>
</dbReference>
<dbReference type="PANTHER" id="PTHR42917">
    <property type="entry name" value="2,4-DIENOYL-COA REDUCTASE"/>
    <property type="match status" value="1"/>
</dbReference>
<keyword evidence="4" id="KW-0285">Flavoprotein</keyword>
<dbReference type="InterPro" id="IPR036188">
    <property type="entry name" value="FAD/NAD-bd_sf"/>
</dbReference>
<feature type="domain" description="FAD/NAD(P)-binding" evidence="11">
    <location>
        <begin position="381"/>
        <end position="604"/>
    </location>
</feature>
<comment type="caution">
    <text evidence="12">The sequence shown here is derived from an EMBL/GenBank/DDBJ whole genome shotgun (WGS) entry which is preliminary data.</text>
</comment>
<evidence type="ECO:0000256" key="2">
    <source>
        <dbReference type="ARBA" id="ARBA00001966"/>
    </source>
</evidence>
<dbReference type="GO" id="GO:0051536">
    <property type="term" value="F:iron-sulfur cluster binding"/>
    <property type="evidence" value="ECO:0007669"/>
    <property type="project" value="UniProtKB-KW"/>
</dbReference>
<dbReference type="InterPro" id="IPR013785">
    <property type="entry name" value="Aldolase_TIM"/>
</dbReference>
<evidence type="ECO:0000313" key="12">
    <source>
        <dbReference type="EMBL" id="PNV68808.1"/>
    </source>
</evidence>
<sequence>MSFETMFSPIEIGSMTVKNRFVVPPMGNNFANTDGTWSEQSIAYYAERARGGFGLVTVEATVVHEGAKGGPRKPCLYDDGSVASLSRIAEACHAHGAKVSVQLQNAGPEGNAKNAGAPLQAASPIPSACGRDVPREVPAEKVYELVRGYGDAAERALRAGVDAVEIHMAHGYLVGSFISQRTNKRVDEFGGSFENRMRFPRLIVEEVRRRVGDRAAVIARINASDEMLGGLDVHDAAAVASYLEACGVACLHVSRAVHIKDEYMWAPTAVHGGFNADLVSEIKRAVHVPVIAVGRFTDPYYAELLVREGRADLIAFGRQSLADPHLPLKTKKGCSEDVVPCIACLQGCVARMYRGEPIRCLANPLLGHEADPPLQAASPKRVVVVGGGPGGLCAAFTAAERGHSVVLYERRSTLGGGMHTAAYPPGKGDIAGMIRSYIVRCGKAGVTFKMGCEADAAVVSRERPDVVVVATGSRPLVPPIEGANNPAVIAAEDLLEGRCTAGRKVLVVGGGMVGCETADFLAELQHEVAVVEYRDSLGADMAEEHRKLLMRDFAEYGVQQVVGAKVRAFLADGVAFETSDGRRCELRGFDSVVLAMGYVGYDPLSAELVRAGFDVRIVGDAVEARRALDATSEAFEVAAYDAVLA</sequence>
<dbReference type="GO" id="GO:0016491">
    <property type="term" value="F:oxidoreductase activity"/>
    <property type="evidence" value="ECO:0007669"/>
    <property type="project" value="UniProtKB-KW"/>
</dbReference>
<dbReference type="Gene3D" id="3.50.50.60">
    <property type="entry name" value="FAD/NAD(P)-binding domain"/>
    <property type="match status" value="1"/>
</dbReference>
<reference evidence="13" key="1">
    <citation type="submission" date="2018-01" db="EMBL/GenBank/DDBJ databases">
        <title>Rubneribacter badeniensis gen. nov., sp. nov., and Colonibacter rubneri, gen. nov., sp. nov., WGS of new members of the Eggerthellaceae.</title>
        <authorList>
            <person name="Danylec N."/>
            <person name="Stoll D.A."/>
            <person name="Doetsch A."/>
            <person name="Kulling S.E."/>
            <person name="Huch M."/>
        </authorList>
    </citation>
    <scope>NUCLEOTIDE SEQUENCE [LARGE SCALE GENOMIC DNA]</scope>
    <source>
        <strain evidence="13">ResAG-96</strain>
    </source>
</reference>
<evidence type="ECO:0000256" key="8">
    <source>
        <dbReference type="ARBA" id="ARBA00023004"/>
    </source>
</evidence>
<dbReference type="InterPro" id="IPR051793">
    <property type="entry name" value="NADH:flavin_oxidoreductase"/>
</dbReference>
<keyword evidence="7" id="KW-0560">Oxidoreductase</keyword>
<evidence type="ECO:0000313" key="13">
    <source>
        <dbReference type="Proteomes" id="UP000236197"/>
    </source>
</evidence>
<dbReference type="SUPFAM" id="SSF51395">
    <property type="entry name" value="FMN-linked oxidoreductases"/>
    <property type="match status" value="1"/>
</dbReference>
<dbReference type="EMBL" id="PPEK01000001">
    <property type="protein sequence ID" value="PNV68808.1"/>
    <property type="molecule type" value="Genomic_DNA"/>
</dbReference>
<dbReference type="AlphaFoldDB" id="A0A2K2UF16"/>
<feature type="domain" description="NADH:flavin oxidoreductase/NADH oxidase N-terminal" evidence="10">
    <location>
        <begin position="6"/>
        <end position="334"/>
    </location>
</feature>
<evidence type="ECO:0000256" key="1">
    <source>
        <dbReference type="ARBA" id="ARBA00001917"/>
    </source>
</evidence>
<dbReference type="GO" id="GO:0010181">
    <property type="term" value="F:FMN binding"/>
    <property type="evidence" value="ECO:0007669"/>
    <property type="project" value="InterPro"/>
</dbReference>
<evidence type="ECO:0000256" key="7">
    <source>
        <dbReference type="ARBA" id="ARBA00023002"/>
    </source>
</evidence>